<keyword evidence="3" id="KW-0812">Transmembrane</keyword>
<evidence type="ECO:0000256" key="2">
    <source>
        <dbReference type="RuleBase" id="RU367018"/>
    </source>
</evidence>
<evidence type="ECO:0000313" key="6">
    <source>
        <dbReference type="Proteomes" id="UP000655225"/>
    </source>
</evidence>
<dbReference type="AlphaFoldDB" id="A0A835DDK3"/>
<keyword evidence="3" id="KW-1133">Transmembrane helix</keyword>
<comment type="subcellular location">
    <subcellularLocation>
        <location evidence="2">Nucleus</location>
    </subcellularLocation>
</comment>
<evidence type="ECO:0000256" key="1">
    <source>
        <dbReference type="PROSITE-ProRule" id="PRU00325"/>
    </source>
</evidence>
<keyword evidence="2" id="KW-0539">Nucleus</keyword>
<dbReference type="EMBL" id="JABCRI010000009">
    <property type="protein sequence ID" value="KAF8400398.1"/>
    <property type="molecule type" value="Genomic_DNA"/>
</dbReference>
<dbReference type="GO" id="GO:0006355">
    <property type="term" value="P:regulation of DNA-templated transcription"/>
    <property type="evidence" value="ECO:0007669"/>
    <property type="project" value="UniProtKB-UniRule"/>
</dbReference>
<dbReference type="PANTHER" id="PTHR31669">
    <property type="entry name" value="PROTEIN FAR1-RELATED SEQUENCE 10-RELATED"/>
    <property type="match status" value="1"/>
</dbReference>
<keyword evidence="1 2" id="KW-0863">Zinc-finger</keyword>
<keyword evidence="2" id="KW-0479">Metal-binding</keyword>
<dbReference type="GO" id="GO:0008270">
    <property type="term" value="F:zinc ion binding"/>
    <property type="evidence" value="ECO:0007669"/>
    <property type="project" value="UniProtKB-UniRule"/>
</dbReference>
<gene>
    <name evidence="5" type="ORF">HHK36_013696</name>
</gene>
<feature type="domain" description="SWIM-type" evidence="4">
    <location>
        <begin position="73"/>
        <end position="109"/>
    </location>
</feature>
<proteinExistence type="inferred from homology"/>
<accession>A0A835DDK3</accession>
<dbReference type="Proteomes" id="UP000655225">
    <property type="component" value="Unassembled WGS sequence"/>
</dbReference>
<evidence type="ECO:0000256" key="3">
    <source>
        <dbReference type="SAM" id="Phobius"/>
    </source>
</evidence>
<keyword evidence="2" id="KW-0862">Zinc</keyword>
<comment type="similarity">
    <text evidence="2">Belongs to the FHY3/FAR1 family.</text>
</comment>
<dbReference type="InterPro" id="IPR031052">
    <property type="entry name" value="FHY3/FAR1"/>
</dbReference>
<dbReference type="GO" id="GO:0005634">
    <property type="term" value="C:nucleus"/>
    <property type="evidence" value="ECO:0007669"/>
    <property type="project" value="UniProtKB-SubCell"/>
</dbReference>
<keyword evidence="6" id="KW-1185">Reference proteome</keyword>
<dbReference type="PANTHER" id="PTHR31669:SF283">
    <property type="entry name" value="PROTEIN FAR1-RELATED SEQUENCE"/>
    <property type="match status" value="1"/>
</dbReference>
<reference evidence="5 6" key="1">
    <citation type="submission" date="2020-04" db="EMBL/GenBank/DDBJ databases">
        <title>Plant Genome Project.</title>
        <authorList>
            <person name="Zhang R.-G."/>
        </authorList>
    </citation>
    <scope>NUCLEOTIDE SEQUENCE [LARGE SCALE GENOMIC DNA]</scope>
    <source>
        <strain evidence="5">YNK0</strain>
        <tissue evidence="5">Leaf</tissue>
    </source>
</reference>
<evidence type="ECO:0000313" key="5">
    <source>
        <dbReference type="EMBL" id="KAF8400398.1"/>
    </source>
</evidence>
<keyword evidence="3" id="KW-0472">Membrane</keyword>
<protein>
    <recommendedName>
        <fullName evidence="2">Protein FAR1-RELATED SEQUENCE</fullName>
    </recommendedName>
</protein>
<comment type="caution">
    <text evidence="5">The sequence shown here is derived from an EMBL/GenBank/DDBJ whole genome shotgun (WGS) entry which is preliminary data.</text>
</comment>
<sequence>MSTTQRNESMNSFFDGYVHANTSLKEFVDQYDSALRDKYEKEAQADFESFYTNPVLKTHCYFDNGKMLGLKVYEVLFNTSEVEVPCICNLFEHKNILCKHSLYVLSDHMDEIPSQYILLRWRKDFKRKYVSNQCSKNVQAISPVQRYDVLYPQEFQILDEGVISEASYNIVLEGLQELLKKVQKTNDNCYKNGNACGDVETNMISDIAQQDFTGCTKRNDVSGPLKVGKPHDTQLIAIETQHFADEYSTQEGRRQTEHYSLTDLRLSSQGHLGLVAPTTPNFGNHYSTQDNIHLKLHPAGDDPITIFPNLDPNPSDHKWAVIGFSVAVVCIVLLGIIWLVYTATKASKKKNGTVKPEEGQ</sequence>
<comment type="function">
    <text evidence="2">Putative transcription activator involved in regulating light control of development.</text>
</comment>
<feature type="transmembrane region" description="Helical" evidence="3">
    <location>
        <begin position="319"/>
        <end position="341"/>
    </location>
</feature>
<evidence type="ECO:0000259" key="4">
    <source>
        <dbReference type="PROSITE" id="PS50966"/>
    </source>
</evidence>
<name>A0A835DDK3_TETSI</name>
<dbReference type="PROSITE" id="PS50966">
    <property type="entry name" value="ZF_SWIM"/>
    <property type="match status" value="1"/>
</dbReference>
<dbReference type="OrthoDB" id="913269at2759"/>
<organism evidence="5 6">
    <name type="scientific">Tetracentron sinense</name>
    <name type="common">Spur-leaf</name>
    <dbReference type="NCBI Taxonomy" id="13715"/>
    <lineage>
        <taxon>Eukaryota</taxon>
        <taxon>Viridiplantae</taxon>
        <taxon>Streptophyta</taxon>
        <taxon>Embryophyta</taxon>
        <taxon>Tracheophyta</taxon>
        <taxon>Spermatophyta</taxon>
        <taxon>Magnoliopsida</taxon>
        <taxon>Trochodendrales</taxon>
        <taxon>Trochodendraceae</taxon>
        <taxon>Tetracentron</taxon>
    </lineage>
</organism>
<dbReference type="InterPro" id="IPR007527">
    <property type="entry name" value="Znf_SWIM"/>
</dbReference>